<evidence type="ECO:0000313" key="1">
    <source>
        <dbReference type="Proteomes" id="UP000095286"/>
    </source>
</evidence>
<accession>A0AC35U9R3</accession>
<name>A0AC35U9R3_9BILA</name>
<dbReference type="WBParaSite" id="RSKR_0000915200.1">
    <property type="protein sequence ID" value="RSKR_0000915200.1"/>
    <property type="gene ID" value="RSKR_0000915200"/>
</dbReference>
<proteinExistence type="predicted"/>
<organism evidence="1 2">
    <name type="scientific">Rhabditophanes sp. KR3021</name>
    <dbReference type="NCBI Taxonomy" id="114890"/>
    <lineage>
        <taxon>Eukaryota</taxon>
        <taxon>Metazoa</taxon>
        <taxon>Ecdysozoa</taxon>
        <taxon>Nematoda</taxon>
        <taxon>Chromadorea</taxon>
        <taxon>Rhabditida</taxon>
        <taxon>Tylenchina</taxon>
        <taxon>Panagrolaimomorpha</taxon>
        <taxon>Strongyloidoidea</taxon>
        <taxon>Alloionematidae</taxon>
        <taxon>Rhabditophanes</taxon>
    </lineage>
</organism>
<dbReference type="Proteomes" id="UP000095286">
    <property type="component" value="Unplaced"/>
</dbReference>
<evidence type="ECO:0000313" key="2">
    <source>
        <dbReference type="WBParaSite" id="RSKR_0000915200.1"/>
    </source>
</evidence>
<sequence length="720" mass="82099">MARSRVEYDEIGNTFLYAVLAFYALILIPISYFLWPKCQKRTAVVHAEYECKCEGCNIKRKKRQTHGPKQGKSNIIRYIVLAILWALLAILVNKTSNIEVTHEEYDPYTILGVDQGAETSVVKKAYRELTKIHHPDRGGDAEAFDKIAKAHQALTNDESRENWEKYGNPDGPKAAVYGIALPSWVVSDQYGYIFLFLYVLILMIGLPVAVSYWWKNAVKYSAQKVMVKTTQIFYHFIAKTPKMEFNRIIMIFGGSAEFDKDENAEIVTRENDEKDVAKFMRELKNLNAMNREAPLSSPYGVKARALVHAHLTRLELWSEELEADLEYTLKKVPMLANEFIKCATQIYFYYGPERSSNLETFELATKFTSYMVQALWPKNSPILQLPHVEEMHVSNFRKHKILTLQDVAETSEKKRKLALASLTDEQYENAIQVLATMPKIELEAHVEVEDEDEAHIITSGALVTIRVSLKRTTILDNEKRLRDIAHEAAVANGTASPNEEKPVVGGKKVWEKNNKKKGGNKKKKGVAPKKSTVPKTAAEEEEGKKEGSESSRNENEDASQNDEDEESSDSDSIDGESDDEEFFKRTQKKPNFDADNFETIPVHCPLYPEEKYEWWYVYMFDKKSKTLTAPIELVKTLRDEEMKEIKFMAGGKGLYEFTIVVRSDSYVDVDYSTDVKITVKEPEVIPVAKIDYGVDEDEEGHGGSDTEEDYEVTDDDSDSD</sequence>
<protein>
    <submittedName>
        <fullName evidence="2">J domain-containing protein</fullName>
    </submittedName>
</protein>
<reference evidence="2" key="1">
    <citation type="submission" date="2016-11" db="UniProtKB">
        <authorList>
            <consortium name="WormBaseParasite"/>
        </authorList>
    </citation>
    <scope>IDENTIFICATION</scope>
    <source>
        <strain evidence="2">KR3021</strain>
    </source>
</reference>